<dbReference type="STRING" id="596324.TREVI0001_0882"/>
<evidence type="ECO:0000313" key="1">
    <source>
        <dbReference type="EMBL" id="EEV20116.1"/>
    </source>
</evidence>
<comment type="caution">
    <text evidence="1">The sequence shown here is derived from an EMBL/GenBank/DDBJ whole genome shotgun (WGS) entry which is preliminary data.</text>
</comment>
<organism evidence="1 2">
    <name type="scientific">Treponema vincentii ATCC 35580</name>
    <dbReference type="NCBI Taxonomy" id="596324"/>
    <lineage>
        <taxon>Bacteria</taxon>
        <taxon>Pseudomonadati</taxon>
        <taxon>Spirochaetota</taxon>
        <taxon>Spirochaetia</taxon>
        <taxon>Spirochaetales</taxon>
        <taxon>Treponemataceae</taxon>
        <taxon>Treponema</taxon>
    </lineage>
</organism>
<reference evidence="1 2" key="1">
    <citation type="submission" date="2009-07" db="EMBL/GenBank/DDBJ databases">
        <authorList>
            <person name="Madupu R."/>
            <person name="Sebastian Y."/>
            <person name="Durkin A.S."/>
            <person name="Torralba M."/>
            <person name="Methe B."/>
            <person name="Sutton G.G."/>
            <person name="Strausberg R.L."/>
            <person name="Nelson K.E."/>
        </authorList>
    </citation>
    <scope>NUCLEOTIDE SEQUENCE [LARGE SCALE GENOMIC DNA]</scope>
    <source>
        <strain evidence="1 2">ATCC 35580</strain>
    </source>
</reference>
<gene>
    <name evidence="1" type="ORF">TREVI0001_0882</name>
</gene>
<dbReference type="EMBL" id="ACYH01000041">
    <property type="protein sequence ID" value="EEV20116.1"/>
    <property type="molecule type" value="Genomic_DNA"/>
</dbReference>
<dbReference type="AlphaFoldDB" id="C8PR12"/>
<dbReference type="Proteomes" id="UP000004509">
    <property type="component" value="Unassembled WGS sequence"/>
</dbReference>
<accession>C8PR12</accession>
<dbReference type="RefSeq" id="WP_006189154.1">
    <property type="nucleotide sequence ID" value="NZ_ACYH01000041.1"/>
</dbReference>
<sequence>MKDMRRTILFFLSFFFIAVPAFTDSLTEGIYTRERLMQAYRDEIAEASLNEVAVSEIGEWYDIIETSLFMLIRRTELFRGTARLMITDMRNARCMMYPDGTVLVSTGLLDYIDSLLFMDTSGSARRIRNFNSERENFFAPIAAVCAAQFALNYYSSAKNVELSPEKVYTIDIMASVLLNIAGYPQGILETWLERLDSVQAGSETAKIFSSFLTGSVKPDMRLEQFNGNGDDITHLYEEISGVLVALQNRRGTADARTVLDNLLQLFPQSLYVNRLNALVAHQAWLNSLDKRNTELATILPAAVYDNVSVFSFFQSADFMFDNDDDEQSDYFAKTMPTRSNNAVYMQAKKAYNDYLSLVYEAGVASSYAYLLASSPLAHERNAVLSIAEQADLFHTGVDDKTARANYAALLYLVGKDYTKAQQLLADCLHSAVQKPGKVLFLRTGFPADERLLRCNYFRMLKKTNDKTGAAQQRTWLADILKEPETVVPIVLRNVSVGDTVDALLKAWDRPSSIIYNYYSERWLYRQLNAELIIRSRDGDGAVLQMSVGFPSTLTFFNEIRTGDSREAFEKICGQVAYRSCDALMYHRQGNLLQVIYGNNKIRNITIRNINEKR</sequence>
<evidence type="ECO:0000313" key="2">
    <source>
        <dbReference type="Proteomes" id="UP000004509"/>
    </source>
</evidence>
<dbReference type="eggNOG" id="ENOG5031CBG">
    <property type="taxonomic scope" value="Bacteria"/>
</dbReference>
<protein>
    <submittedName>
        <fullName evidence="1">Uncharacterized protein</fullName>
    </submittedName>
</protein>
<proteinExistence type="predicted"/>
<name>C8PR12_9SPIR</name>